<dbReference type="AlphaFoldDB" id="A0A016U485"/>
<proteinExistence type="predicted"/>
<accession>A0A016U485</accession>
<evidence type="ECO:0000313" key="2">
    <source>
        <dbReference type="Proteomes" id="UP000024635"/>
    </source>
</evidence>
<dbReference type="Proteomes" id="UP000024635">
    <property type="component" value="Unassembled WGS sequence"/>
</dbReference>
<dbReference type="EMBL" id="JARK01001394">
    <property type="protein sequence ID" value="EYC09960.1"/>
    <property type="molecule type" value="Genomic_DNA"/>
</dbReference>
<sequence>MQRRRCQPLTRRRKTWMTQHQRLQEALLWPRPPPSAISRGDRDPRLYPEVIEILGQIPARSGSSDQEINSSK</sequence>
<keyword evidence="2" id="KW-1185">Reference proteome</keyword>
<protein>
    <submittedName>
        <fullName evidence="1">Uncharacterized protein</fullName>
    </submittedName>
</protein>
<comment type="caution">
    <text evidence="1">The sequence shown here is derived from an EMBL/GenBank/DDBJ whole genome shotgun (WGS) entry which is preliminary data.</text>
</comment>
<gene>
    <name evidence="1" type="primary">Acey_s0058.g2911</name>
    <name evidence="1" type="ORF">Y032_0058g2911</name>
</gene>
<evidence type="ECO:0000313" key="1">
    <source>
        <dbReference type="EMBL" id="EYC09960.1"/>
    </source>
</evidence>
<organism evidence="1 2">
    <name type="scientific">Ancylostoma ceylanicum</name>
    <dbReference type="NCBI Taxonomy" id="53326"/>
    <lineage>
        <taxon>Eukaryota</taxon>
        <taxon>Metazoa</taxon>
        <taxon>Ecdysozoa</taxon>
        <taxon>Nematoda</taxon>
        <taxon>Chromadorea</taxon>
        <taxon>Rhabditida</taxon>
        <taxon>Rhabditina</taxon>
        <taxon>Rhabditomorpha</taxon>
        <taxon>Strongyloidea</taxon>
        <taxon>Ancylostomatidae</taxon>
        <taxon>Ancylostomatinae</taxon>
        <taxon>Ancylostoma</taxon>
    </lineage>
</organism>
<name>A0A016U485_9BILA</name>
<reference evidence="2" key="1">
    <citation type="journal article" date="2015" name="Nat. Genet.">
        <title>The genome and transcriptome of the zoonotic hookworm Ancylostoma ceylanicum identify infection-specific gene families.</title>
        <authorList>
            <person name="Schwarz E.M."/>
            <person name="Hu Y."/>
            <person name="Antoshechkin I."/>
            <person name="Miller M.M."/>
            <person name="Sternberg P.W."/>
            <person name="Aroian R.V."/>
        </authorList>
    </citation>
    <scope>NUCLEOTIDE SEQUENCE</scope>
    <source>
        <strain evidence="2">HY135</strain>
    </source>
</reference>